<evidence type="ECO:0000259" key="3">
    <source>
        <dbReference type="Pfam" id="PF23865"/>
    </source>
</evidence>
<dbReference type="STRING" id="1220188.A0A4S3JHC7"/>
<evidence type="ECO:0000313" key="6">
    <source>
        <dbReference type="Proteomes" id="UP000308092"/>
    </source>
</evidence>
<reference evidence="5 6" key="1">
    <citation type="submission" date="2019-03" db="EMBL/GenBank/DDBJ databases">
        <title>The genome sequence of a newly discovered highly antifungal drug resistant Aspergillus species, Aspergillus tanneri NIH 1004.</title>
        <authorList>
            <person name="Mounaud S."/>
            <person name="Singh I."/>
            <person name="Joardar V."/>
            <person name="Pakala S."/>
            <person name="Pakala S."/>
            <person name="Venepally P."/>
            <person name="Hoover J."/>
            <person name="Nierman W."/>
            <person name="Chung J."/>
            <person name="Losada L."/>
        </authorList>
    </citation>
    <scope>NUCLEOTIDE SEQUENCE [LARGE SCALE GENOMIC DNA]</scope>
    <source>
        <strain evidence="5 6">NIH1004</strain>
    </source>
</reference>
<dbReference type="RefSeq" id="XP_033423619.1">
    <property type="nucleotide sequence ID" value="XM_033573067.1"/>
</dbReference>
<evidence type="ECO:0000313" key="4">
    <source>
        <dbReference type="EMBL" id="KAA8644258.1"/>
    </source>
</evidence>
<sequence>MATLLAFLSFGVHALGQSACAANYARANATVTYGPVAAPNVDTSNPANLIPAANISLYYGSSYDASQSKPALSSGSINVTLDFAHESVVLEYIDALKTVHCTNESVRVVFEHSEAFQTASESWSLHENLVLITNHLGNCDTEFERGFFKVDSIVSNPSDLSITGNASKQEIQHIANTCELTFSSVPAGTLSKRFVVDPSVRIPFSKALAEDTILFNEPSYLTVTANQASFSTEVAFNGYLNFDFWGFKVRDLYFDVTAQFAADLALTAKIDAAYSTAFVYEPSDLSYTLINVPGIVNVGPGVAFGLGMDLISSGAVEVHAGISAEMPNGRAHLDVLDSQKSMSAGWTPTYTPHANISAHAEVTANAHARLTVEMALNFLGGLLDLSGGLTAKPGVANKFTLDATKVLPVKPLRRDLNDDDSLAVVPLGQDSKDDDSLAVIPLGQGPKDNDAHAVKPLMQDAKDDDKCENGLGLKSDFTFTLDAYATKWWDTTLVDVKIPLLDGCHHI</sequence>
<dbReference type="GeneID" id="54331159"/>
<feature type="domain" description="DUF7029" evidence="2">
    <location>
        <begin position="81"/>
        <end position="179"/>
    </location>
</feature>
<dbReference type="Pfam" id="PF22974">
    <property type="entry name" value="DUF7029"/>
    <property type="match status" value="1"/>
</dbReference>
<feature type="signal peptide" evidence="1">
    <location>
        <begin position="1"/>
        <end position="16"/>
    </location>
</feature>
<keyword evidence="1" id="KW-0732">Signal</keyword>
<feature type="domain" description="DUF7223" evidence="3">
    <location>
        <begin position="256"/>
        <end position="401"/>
    </location>
</feature>
<feature type="chain" id="PRO_5036122129" description="Isoamyl alcohol oxidase" evidence="1">
    <location>
        <begin position="17"/>
        <end position="507"/>
    </location>
</feature>
<evidence type="ECO:0000313" key="7">
    <source>
        <dbReference type="Proteomes" id="UP000324241"/>
    </source>
</evidence>
<evidence type="ECO:0000259" key="2">
    <source>
        <dbReference type="Pfam" id="PF22974"/>
    </source>
</evidence>
<dbReference type="InterPro" id="IPR055647">
    <property type="entry name" value="DUF7223"/>
</dbReference>
<dbReference type="InterPro" id="IPR054293">
    <property type="entry name" value="DUF7029"/>
</dbReference>
<dbReference type="EMBL" id="SOSA01000198">
    <property type="protein sequence ID" value="THC94615.1"/>
    <property type="molecule type" value="Genomic_DNA"/>
</dbReference>
<dbReference type="VEuPathDB" id="FungiDB:EYZ11_005903"/>
<name>A0A4S3JHC7_9EURO</name>
<dbReference type="Proteomes" id="UP000308092">
    <property type="component" value="Unassembled WGS sequence"/>
</dbReference>
<dbReference type="OrthoDB" id="160645at2759"/>
<organism evidence="5 6">
    <name type="scientific">Aspergillus tanneri</name>
    <dbReference type="NCBI Taxonomy" id="1220188"/>
    <lineage>
        <taxon>Eukaryota</taxon>
        <taxon>Fungi</taxon>
        <taxon>Dikarya</taxon>
        <taxon>Ascomycota</taxon>
        <taxon>Pezizomycotina</taxon>
        <taxon>Eurotiomycetes</taxon>
        <taxon>Eurotiomycetidae</taxon>
        <taxon>Eurotiales</taxon>
        <taxon>Aspergillaceae</taxon>
        <taxon>Aspergillus</taxon>
        <taxon>Aspergillus subgen. Circumdati</taxon>
    </lineage>
</organism>
<keyword evidence="6" id="KW-1185">Reference proteome</keyword>
<dbReference type="EMBL" id="QUQM01000006">
    <property type="protein sequence ID" value="KAA8644258.1"/>
    <property type="molecule type" value="Genomic_DNA"/>
</dbReference>
<dbReference type="AlphaFoldDB" id="A0A4S3JHC7"/>
<evidence type="ECO:0008006" key="8">
    <source>
        <dbReference type="Google" id="ProtNLM"/>
    </source>
</evidence>
<accession>A0A4S3JHC7</accession>
<evidence type="ECO:0000313" key="5">
    <source>
        <dbReference type="EMBL" id="THC94615.1"/>
    </source>
</evidence>
<proteinExistence type="predicted"/>
<comment type="caution">
    <text evidence="5">The sequence shown here is derived from an EMBL/GenBank/DDBJ whole genome shotgun (WGS) entry which is preliminary data.</text>
</comment>
<dbReference type="Pfam" id="PF23865">
    <property type="entry name" value="DUF7223"/>
    <property type="match status" value="1"/>
</dbReference>
<evidence type="ECO:0000256" key="1">
    <source>
        <dbReference type="SAM" id="SignalP"/>
    </source>
</evidence>
<dbReference type="Proteomes" id="UP000324241">
    <property type="component" value="Unassembled WGS sequence"/>
</dbReference>
<reference evidence="4 7" key="2">
    <citation type="submission" date="2019-08" db="EMBL/GenBank/DDBJ databases">
        <title>The genome sequence of a newly discovered highly antifungal drug resistant Aspergillus species, Aspergillus tanneri NIH 1004.</title>
        <authorList>
            <person name="Mounaud S."/>
            <person name="Singh I."/>
            <person name="Joardar V."/>
            <person name="Pakala S."/>
            <person name="Pakala S."/>
            <person name="Venepally P."/>
            <person name="Chung J.K."/>
            <person name="Losada L."/>
            <person name="Nierman W.C."/>
        </authorList>
    </citation>
    <scope>NUCLEOTIDE SEQUENCE [LARGE SCALE GENOMIC DNA]</scope>
    <source>
        <strain evidence="4 7">NIH1004</strain>
    </source>
</reference>
<gene>
    <name evidence="4" type="ORF">ATNIH1004_008457</name>
    <name evidence="5" type="ORF">EYZ11_005903</name>
</gene>
<protein>
    <recommendedName>
        <fullName evidence="8">Isoamyl alcohol oxidase</fullName>
    </recommendedName>
</protein>